<proteinExistence type="predicted"/>
<accession>A0AC61NHY7</accession>
<evidence type="ECO:0000313" key="1">
    <source>
        <dbReference type="EMBL" id="QZE15318.1"/>
    </source>
</evidence>
<keyword evidence="2" id="KW-1185">Reference proteome</keyword>
<dbReference type="Proteomes" id="UP000826212">
    <property type="component" value="Chromosome"/>
</dbReference>
<dbReference type="EMBL" id="CP081303">
    <property type="protein sequence ID" value="QZE15318.1"/>
    <property type="molecule type" value="Genomic_DNA"/>
</dbReference>
<gene>
    <name evidence="1" type="ORF">K4L44_05655</name>
</gene>
<protein>
    <submittedName>
        <fullName evidence="1">Uncharacterized protein</fullName>
    </submittedName>
</protein>
<sequence>MMNRTILIICMMAVLFACSPQNEEQSKSSLISFVDPFIGTDGHEHTFPGATTPFGMVQLSPDTHLKGWEASSGYYYQDNHIYGFSHSHLSGTGIGDLGDISILPFSGAYSDTLYATFSKDKESASPGFLSRLS</sequence>
<reference evidence="1" key="1">
    <citation type="submission" date="2021-08" db="EMBL/GenBank/DDBJ databases">
        <title>Novel anaerobic bacterium isolated from sea squirt in East Sea, Republic of Korea.</title>
        <authorList>
            <person name="Nguyen T.H."/>
            <person name="Li Z."/>
            <person name="Lee Y.-J."/>
            <person name="Ko J."/>
            <person name="Kim S.-G."/>
        </authorList>
    </citation>
    <scope>NUCLEOTIDE SEQUENCE</scope>
    <source>
        <strain evidence="1">KCTC 25031</strain>
    </source>
</reference>
<organism evidence="1 2">
    <name type="scientific">Halosquirtibacter laminarini</name>
    <dbReference type="NCBI Taxonomy" id="3374600"/>
    <lineage>
        <taxon>Bacteria</taxon>
        <taxon>Pseudomonadati</taxon>
        <taxon>Bacteroidota</taxon>
        <taxon>Bacteroidia</taxon>
        <taxon>Marinilabiliales</taxon>
        <taxon>Prolixibacteraceae</taxon>
        <taxon>Halosquirtibacter</taxon>
    </lineage>
</organism>
<name>A0AC61NHY7_9BACT</name>
<evidence type="ECO:0000313" key="2">
    <source>
        <dbReference type="Proteomes" id="UP000826212"/>
    </source>
</evidence>